<feature type="compositionally biased region" description="Polar residues" evidence="1">
    <location>
        <begin position="222"/>
        <end position="233"/>
    </location>
</feature>
<feature type="compositionally biased region" description="Basic residues" evidence="1">
    <location>
        <begin position="276"/>
        <end position="307"/>
    </location>
</feature>
<feature type="compositionally biased region" description="Basic and acidic residues" evidence="1">
    <location>
        <begin position="234"/>
        <end position="245"/>
    </location>
</feature>
<evidence type="ECO:0008006" key="5">
    <source>
        <dbReference type="Google" id="ProtNLM"/>
    </source>
</evidence>
<reference evidence="3" key="1">
    <citation type="journal article" date="2020" name="Cell">
        <title>Large-Scale Comparative Analyses of Tick Genomes Elucidate Their Genetic Diversity and Vector Capacities.</title>
        <authorList>
            <consortium name="Tick Genome and Microbiome Consortium (TIGMIC)"/>
            <person name="Jia N."/>
            <person name="Wang J."/>
            <person name="Shi W."/>
            <person name="Du L."/>
            <person name="Sun Y."/>
            <person name="Zhan W."/>
            <person name="Jiang J.F."/>
            <person name="Wang Q."/>
            <person name="Zhang B."/>
            <person name="Ji P."/>
            <person name="Bell-Sakyi L."/>
            <person name="Cui X.M."/>
            <person name="Yuan T.T."/>
            <person name="Jiang B.G."/>
            <person name="Yang W.F."/>
            <person name="Lam T.T."/>
            <person name="Chang Q.C."/>
            <person name="Ding S.J."/>
            <person name="Wang X.J."/>
            <person name="Zhu J.G."/>
            <person name="Ruan X.D."/>
            <person name="Zhao L."/>
            <person name="Wei J.T."/>
            <person name="Ye R.Z."/>
            <person name="Que T.C."/>
            <person name="Du C.H."/>
            <person name="Zhou Y.H."/>
            <person name="Cheng J.X."/>
            <person name="Dai P.F."/>
            <person name="Guo W.B."/>
            <person name="Han X.H."/>
            <person name="Huang E.J."/>
            <person name="Li L.F."/>
            <person name="Wei W."/>
            <person name="Gao Y.C."/>
            <person name="Liu J.Z."/>
            <person name="Shao H.Z."/>
            <person name="Wang X."/>
            <person name="Wang C.C."/>
            <person name="Yang T.C."/>
            <person name="Huo Q.B."/>
            <person name="Li W."/>
            <person name="Chen H.Y."/>
            <person name="Chen S.E."/>
            <person name="Zhou L.G."/>
            <person name="Ni X.B."/>
            <person name="Tian J.H."/>
            <person name="Sheng Y."/>
            <person name="Liu T."/>
            <person name="Pan Y.S."/>
            <person name="Xia L.Y."/>
            <person name="Li J."/>
            <person name="Zhao F."/>
            <person name="Cao W.C."/>
        </authorList>
    </citation>
    <scope>NUCLEOTIDE SEQUENCE</scope>
    <source>
        <strain evidence="3">Rmic-2018</strain>
    </source>
</reference>
<keyword evidence="2" id="KW-1133">Transmembrane helix</keyword>
<name>A0A9J6CZG1_RHIMP</name>
<feature type="region of interest" description="Disordered" evidence="1">
    <location>
        <begin position="213"/>
        <end position="307"/>
    </location>
</feature>
<comment type="caution">
    <text evidence="3">The sequence shown here is derived from an EMBL/GenBank/DDBJ whole genome shotgun (WGS) entry which is preliminary data.</text>
</comment>
<sequence>MARSKIDPPQYMWSVQNTYPTPANVQGRSQNSFQVTSQSQWPASGAVYGPSKSGLQPPRGIGPQFTRSALRAMTMRQKEANDKQYTTIDPALSPVGQPARSGHSSASFSFRGQHSHLGDGSCCDSTSSSTSSSGHCCICNAMSDSDLIPPRSKRHLAKSESDKREKKFSWATCAPMVGVAFVVASLFLLGISTRLRSHRVAFSLAVTQQMREAANEMHKETSPASDSPATSKLLTEERGNEDTAKTDLSTTTEGAMELFTTSAPTARAKTVAPGLKSKHTKHALKTHSSPKRTSRKGKKRGRKERKKTRAILLQQARFPYRPPLDGSLSEFTRHAVELFVGIAVVESRPLNTLSVNPVNAPGLATEDMWKTIHAIVREELRKLFPATPQPQVASLTDVVREEVQ</sequence>
<dbReference type="Proteomes" id="UP000821866">
    <property type="component" value="Unassembled WGS sequence"/>
</dbReference>
<evidence type="ECO:0000313" key="3">
    <source>
        <dbReference type="EMBL" id="KAH7963979.1"/>
    </source>
</evidence>
<evidence type="ECO:0000313" key="4">
    <source>
        <dbReference type="Proteomes" id="UP000821866"/>
    </source>
</evidence>
<gene>
    <name evidence="3" type="ORF">HPB51_027783</name>
</gene>
<dbReference type="EMBL" id="JABSTU010004367">
    <property type="protein sequence ID" value="KAH7963979.1"/>
    <property type="molecule type" value="Genomic_DNA"/>
</dbReference>
<organism evidence="3 4">
    <name type="scientific">Rhipicephalus microplus</name>
    <name type="common">Cattle tick</name>
    <name type="synonym">Boophilus microplus</name>
    <dbReference type="NCBI Taxonomy" id="6941"/>
    <lineage>
        <taxon>Eukaryota</taxon>
        <taxon>Metazoa</taxon>
        <taxon>Ecdysozoa</taxon>
        <taxon>Arthropoda</taxon>
        <taxon>Chelicerata</taxon>
        <taxon>Arachnida</taxon>
        <taxon>Acari</taxon>
        <taxon>Parasitiformes</taxon>
        <taxon>Ixodida</taxon>
        <taxon>Ixodoidea</taxon>
        <taxon>Ixodidae</taxon>
        <taxon>Rhipicephalinae</taxon>
        <taxon>Rhipicephalus</taxon>
        <taxon>Boophilus</taxon>
    </lineage>
</organism>
<dbReference type="AlphaFoldDB" id="A0A9J6CZG1"/>
<keyword evidence="2" id="KW-0472">Membrane</keyword>
<keyword evidence="4" id="KW-1185">Reference proteome</keyword>
<evidence type="ECO:0000256" key="2">
    <source>
        <dbReference type="SAM" id="Phobius"/>
    </source>
</evidence>
<accession>A0A9J6CZG1</accession>
<reference evidence="3" key="2">
    <citation type="submission" date="2021-09" db="EMBL/GenBank/DDBJ databases">
        <authorList>
            <person name="Jia N."/>
            <person name="Wang J."/>
            <person name="Shi W."/>
            <person name="Du L."/>
            <person name="Sun Y."/>
            <person name="Zhan W."/>
            <person name="Jiang J."/>
            <person name="Wang Q."/>
            <person name="Zhang B."/>
            <person name="Ji P."/>
            <person name="Sakyi L.B."/>
            <person name="Cui X."/>
            <person name="Yuan T."/>
            <person name="Jiang B."/>
            <person name="Yang W."/>
            <person name="Lam T.T.-Y."/>
            <person name="Chang Q."/>
            <person name="Ding S."/>
            <person name="Wang X."/>
            <person name="Zhu J."/>
            <person name="Ruan X."/>
            <person name="Zhao L."/>
            <person name="Wei J."/>
            <person name="Que T."/>
            <person name="Du C."/>
            <person name="Cheng J."/>
            <person name="Dai P."/>
            <person name="Han X."/>
            <person name="Huang E."/>
            <person name="Gao Y."/>
            <person name="Liu J."/>
            <person name="Shao H."/>
            <person name="Ye R."/>
            <person name="Li L."/>
            <person name="Wei W."/>
            <person name="Wang X."/>
            <person name="Wang C."/>
            <person name="Huo Q."/>
            <person name="Li W."/>
            <person name="Guo W."/>
            <person name="Chen H."/>
            <person name="Chen S."/>
            <person name="Zhou L."/>
            <person name="Zhou L."/>
            <person name="Ni X."/>
            <person name="Tian J."/>
            <person name="Zhou Y."/>
            <person name="Sheng Y."/>
            <person name="Liu T."/>
            <person name="Pan Y."/>
            <person name="Xia L."/>
            <person name="Li J."/>
            <person name="Zhao F."/>
            <person name="Cao W."/>
        </authorList>
    </citation>
    <scope>NUCLEOTIDE SEQUENCE</scope>
    <source>
        <strain evidence="3">Rmic-2018</strain>
        <tissue evidence="3">Larvae</tissue>
    </source>
</reference>
<proteinExistence type="predicted"/>
<feature type="transmembrane region" description="Helical" evidence="2">
    <location>
        <begin position="168"/>
        <end position="189"/>
    </location>
</feature>
<keyword evidence="2" id="KW-0812">Transmembrane</keyword>
<protein>
    <recommendedName>
        <fullName evidence="5">Transmembrane protein</fullName>
    </recommendedName>
</protein>
<feature type="compositionally biased region" description="Polar residues" evidence="1">
    <location>
        <begin position="246"/>
        <end position="264"/>
    </location>
</feature>
<evidence type="ECO:0000256" key="1">
    <source>
        <dbReference type="SAM" id="MobiDB-lite"/>
    </source>
</evidence>